<dbReference type="GO" id="GO:0004673">
    <property type="term" value="F:protein histidine kinase activity"/>
    <property type="evidence" value="ECO:0007669"/>
    <property type="project" value="UniProtKB-EC"/>
</dbReference>
<dbReference type="SUPFAM" id="SSF55874">
    <property type="entry name" value="ATPase domain of HSP90 chaperone/DNA topoisomerase II/histidine kinase"/>
    <property type="match status" value="1"/>
</dbReference>
<comment type="catalytic activity">
    <reaction evidence="1">
        <text>ATP + protein L-histidine = ADP + protein N-phospho-L-histidine.</text>
        <dbReference type="EC" id="2.7.13.3"/>
    </reaction>
</comment>
<dbReference type="PROSITE" id="PS50109">
    <property type="entry name" value="HIS_KIN"/>
    <property type="match status" value="1"/>
</dbReference>
<dbReference type="Pfam" id="PF02518">
    <property type="entry name" value="HATPase_c"/>
    <property type="match status" value="1"/>
</dbReference>
<dbReference type="EMBL" id="CP047591">
    <property type="protein sequence ID" value="QHI71120.1"/>
    <property type="molecule type" value="Genomic_DNA"/>
</dbReference>
<dbReference type="Proteomes" id="UP000463883">
    <property type="component" value="Chromosome"/>
</dbReference>
<organism evidence="6 7">
    <name type="scientific">Aminipila terrae</name>
    <dbReference type="NCBI Taxonomy" id="2697030"/>
    <lineage>
        <taxon>Bacteria</taxon>
        <taxon>Bacillati</taxon>
        <taxon>Bacillota</taxon>
        <taxon>Clostridia</taxon>
        <taxon>Peptostreptococcales</taxon>
        <taxon>Anaerovoracaceae</taxon>
        <taxon>Aminipila</taxon>
    </lineage>
</organism>
<dbReference type="EC" id="2.7.13.3" evidence="2"/>
<evidence type="ECO:0000256" key="4">
    <source>
        <dbReference type="ARBA" id="ARBA00023012"/>
    </source>
</evidence>
<dbReference type="SMART" id="SM00387">
    <property type="entry name" value="HATPase_c"/>
    <property type="match status" value="1"/>
</dbReference>
<keyword evidence="3" id="KW-0808">Transferase</keyword>
<evidence type="ECO:0000256" key="2">
    <source>
        <dbReference type="ARBA" id="ARBA00012438"/>
    </source>
</evidence>
<dbReference type="InterPro" id="IPR036890">
    <property type="entry name" value="HATPase_C_sf"/>
</dbReference>
<dbReference type="RefSeq" id="WP_162360896.1">
    <property type="nucleotide sequence ID" value="NZ_CP047591.1"/>
</dbReference>
<evidence type="ECO:0000256" key="1">
    <source>
        <dbReference type="ARBA" id="ARBA00000085"/>
    </source>
</evidence>
<evidence type="ECO:0000256" key="3">
    <source>
        <dbReference type="ARBA" id="ARBA00022777"/>
    </source>
</evidence>
<gene>
    <name evidence="6" type="ORF">Ami3637_00820</name>
</gene>
<name>A0A6P1M934_9FIRM</name>
<dbReference type="InterPro" id="IPR004358">
    <property type="entry name" value="Sig_transdc_His_kin-like_C"/>
</dbReference>
<protein>
    <recommendedName>
        <fullName evidence="2">histidine kinase</fullName>
        <ecNumber evidence="2">2.7.13.3</ecNumber>
    </recommendedName>
</protein>
<dbReference type="AlphaFoldDB" id="A0A6P1M934"/>
<dbReference type="PRINTS" id="PR00344">
    <property type="entry name" value="BCTRLSENSOR"/>
</dbReference>
<keyword evidence="3" id="KW-0418">Kinase</keyword>
<evidence type="ECO:0000259" key="5">
    <source>
        <dbReference type="PROSITE" id="PS50109"/>
    </source>
</evidence>
<feature type="domain" description="Histidine kinase" evidence="5">
    <location>
        <begin position="206"/>
        <end position="322"/>
    </location>
</feature>
<dbReference type="InterPro" id="IPR003594">
    <property type="entry name" value="HATPase_dom"/>
</dbReference>
<sequence>MKEIRKTKEILLSKAVVDGDYVSISQEIYNTAINTLDTADTQVQTTQNELSKTKEILDTAEAGLKEIEVEAFNNYKLMANGLITETITHELHSIVNDKHMNNIAGNFEALKGYLYENCVSMYNNNLIPIKDQSDLLINKVENVADLYNFLEKTFIKKNSYNEYSCESLKLVINTISEKLGSELEKNKIKIETLNINQQWYMPKGVLLHVLYNLFMNSVYWIDIRQKRAIKEEAYLVENNKIIVEQESDTNILVYDTGIGVLKKMEYVLFDALQSGKENDGRGMGLYIVKKLLNSFKADIELLENTNEFGNRYIFSISVPAECIR</sequence>
<dbReference type="KEGG" id="amic:Ami3637_00820"/>
<reference evidence="6 7" key="1">
    <citation type="submission" date="2020-01" db="EMBL/GenBank/DDBJ databases">
        <title>Genomic analysis of Aminipila sp. CBA3637.</title>
        <authorList>
            <person name="Kim Y.B."/>
            <person name="Roh S.W."/>
        </authorList>
    </citation>
    <scope>NUCLEOTIDE SEQUENCE [LARGE SCALE GENOMIC DNA]</scope>
    <source>
        <strain evidence="6 7">CBA3637</strain>
    </source>
</reference>
<accession>A0A6P1M934</accession>
<dbReference type="Gene3D" id="3.30.565.10">
    <property type="entry name" value="Histidine kinase-like ATPase, C-terminal domain"/>
    <property type="match status" value="1"/>
</dbReference>
<keyword evidence="7" id="KW-1185">Reference proteome</keyword>
<keyword evidence="4" id="KW-0902">Two-component regulatory system</keyword>
<evidence type="ECO:0000313" key="6">
    <source>
        <dbReference type="EMBL" id="QHI71120.1"/>
    </source>
</evidence>
<dbReference type="GO" id="GO:0000160">
    <property type="term" value="P:phosphorelay signal transduction system"/>
    <property type="evidence" value="ECO:0007669"/>
    <property type="project" value="UniProtKB-KW"/>
</dbReference>
<evidence type="ECO:0000313" key="7">
    <source>
        <dbReference type="Proteomes" id="UP000463883"/>
    </source>
</evidence>
<dbReference type="InterPro" id="IPR005467">
    <property type="entry name" value="His_kinase_dom"/>
</dbReference>
<proteinExistence type="predicted"/>